<dbReference type="Gene3D" id="1.20.120.450">
    <property type="entry name" value="dinb family like domain"/>
    <property type="match status" value="1"/>
</dbReference>
<evidence type="ECO:0000259" key="1">
    <source>
        <dbReference type="Pfam" id="PF12867"/>
    </source>
</evidence>
<dbReference type="RefSeq" id="WP_220191592.1">
    <property type="nucleotide sequence ID" value="NZ_BNJF01000001.1"/>
</dbReference>
<reference evidence="2" key="1">
    <citation type="submission" date="2020-10" db="EMBL/GenBank/DDBJ databases">
        <title>Taxonomic study of unclassified bacteria belonging to the class Ktedonobacteria.</title>
        <authorList>
            <person name="Yabe S."/>
            <person name="Wang C.M."/>
            <person name="Zheng Y."/>
            <person name="Sakai Y."/>
            <person name="Cavaletti L."/>
            <person name="Monciardini P."/>
            <person name="Donadio S."/>
        </authorList>
    </citation>
    <scope>NUCLEOTIDE SEQUENCE</scope>
    <source>
        <strain evidence="2">SOSP1-1</strain>
    </source>
</reference>
<evidence type="ECO:0000313" key="3">
    <source>
        <dbReference type="Proteomes" id="UP000612362"/>
    </source>
</evidence>
<dbReference type="InterPro" id="IPR024775">
    <property type="entry name" value="DinB-like"/>
</dbReference>
<sequence>MSHTELPVEKILSLLEEGPTRIAALTSDLSSAQLRMPPHGEAWSATDILAHLRSCADVWGQCIYAILVEKQPTLRAIHPSAWIKEKDYHTLEFEPSLQAYTAQRVELLTLLRSLSVAAWSRTATITGAGKPLVRTVKFYAEWLATHERSHYKQFKQLHQAFS</sequence>
<dbReference type="EMBL" id="BNJF01000001">
    <property type="protein sequence ID" value="GHO41996.1"/>
    <property type="molecule type" value="Genomic_DNA"/>
</dbReference>
<name>A0A8J3MPQ1_9CHLR</name>
<dbReference type="SUPFAM" id="SSF109854">
    <property type="entry name" value="DinB/YfiT-like putative metalloenzymes"/>
    <property type="match status" value="1"/>
</dbReference>
<proteinExistence type="predicted"/>
<dbReference type="InterPro" id="IPR034660">
    <property type="entry name" value="DinB/YfiT-like"/>
</dbReference>
<comment type="caution">
    <text evidence="2">The sequence shown here is derived from an EMBL/GenBank/DDBJ whole genome shotgun (WGS) entry which is preliminary data.</text>
</comment>
<dbReference type="AlphaFoldDB" id="A0A8J3MPQ1"/>
<accession>A0A8J3MPQ1</accession>
<feature type="domain" description="DinB-like" evidence="1">
    <location>
        <begin position="15"/>
        <end position="153"/>
    </location>
</feature>
<dbReference type="Pfam" id="PF12867">
    <property type="entry name" value="DinB_2"/>
    <property type="match status" value="1"/>
</dbReference>
<protein>
    <recommendedName>
        <fullName evidence="1">DinB-like domain-containing protein</fullName>
    </recommendedName>
</protein>
<gene>
    <name evidence="2" type="ORF">KSX_01590</name>
</gene>
<keyword evidence="3" id="KW-1185">Reference proteome</keyword>
<evidence type="ECO:0000313" key="2">
    <source>
        <dbReference type="EMBL" id="GHO41996.1"/>
    </source>
</evidence>
<organism evidence="2 3">
    <name type="scientific">Ktedonospora formicarum</name>
    <dbReference type="NCBI Taxonomy" id="2778364"/>
    <lineage>
        <taxon>Bacteria</taxon>
        <taxon>Bacillati</taxon>
        <taxon>Chloroflexota</taxon>
        <taxon>Ktedonobacteria</taxon>
        <taxon>Ktedonobacterales</taxon>
        <taxon>Ktedonobacteraceae</taxon>
        <taxon>Ktedonospora</taxon>
    </lineage>
</organism>
<dbReference type="Proteomes" id="UP000612362">
    <property type="component" value="Unassembled WGS sequence"/>
</dbReference>